<evidence type="ECO:0000259" key="2">
    <source>
        <dbReference type="PROSITE" id="PS50011"/>
    </source>
</evidence>
<dbReference type="Proteomes" id="UP000030651">
    <property type="component" value="Unassembled WGS sequence"/>
</dbReference>
<gene>
    <name evidence="3" type="ORF">PFICI_01916</name>
</gene>
<dbReference type="InParanoid" id="W3XPV5"/>
<organism evidence="3 4">
    <name type="scientific">Pestalotiopsis fici (strain W106-1 / CGMCC3.15140)</name>
    <dbReference type="NCBI Taxonomy" id="1229662"/>
    <lineage>
        <taxon>Eukaryota</taxon>
        <taxon>Fungi</taxon>
        <taxon>Dikarya</taxon>
        <taxon>Ascomycota</taxon>
        <taxon>Pezizomycotina</taxon>
        <taxon>Sordariomycetes</taxon>
        <taxon>Xylariomycetidae</taxon>
        <taxon>Amphisphaeriales</taxon>
        <taxon>Sporocadaceae</taxon>
        <taxon>Pestalotiopsis</taxon>
    </lineage>
</organism>
<dbReference type="STRING" id="1229662.W3XPV5"/>
<dbReference type="SMART" id="SM00220">
    <property type="entry name" value="S_TKc"/>
    <property type="match status" value="1"/>
</dbReference>
<dbReference type="Gene3D" id="1.10.510.10">
    <property type="entry name" value="Transferase(Phosphotransferase) domain 1"/>
    <property type="match status" value="1"/>
</dbReference>
<protein>
    <recommendedName>
        <fullName evidence="2">Protein kinase domain-containing protein</fullName>
    </recommendedName>
</protein>
<dbReference type="OMA" id="KEQIVKW"/>
<evidence type="ECO:0000313" key="4">
    <source>
        <dbReference type="Proteomes" id="UP000030651"/>
    </source>
</evidence>
<feature type="domain" description="Protein kinase" evidence="2">
    <location>
        <begin position="253"/>
        <end position="578"/>
    </location>
</feature>
<sequence length="604" mass="69322">MVDVPELRVENRRVSDPANAHRRASPANQSQPKPKPKPQQQKQHLSPSSSHPLPPPQVTQKPKQKTVEQRLNLRLRQELPCYVGTKWPIAQPHILRDILTSEDIQSLLREYQSKGRLSKSEDVESLCRKVRGHRHPSCIVVLAMLILVDKGYTIGEVLRDQIFDDNLPLVVVNHADPVIFSWDQSRKDWRQLVCFEDDDTWGVQAKLDICKWQWYLRVPRMKVSGPSFEAYEGKFGPDTVLPWSSKSKDGEVMKHDRTTGYGGYSAVYKCHIDERFHGFHEVLKKIGLGDGRGFFALKVLNTYTADEKAQISNLFQNERRQLSRFNGVVHNHLVTLLAAFEQENTEKNFFVFPWAECDLSAFWEKQKPKPGDAKWIAEQLKGLVSALNEIHNPAQNSQNLGTQVFGRHGDLKPDNILWYTPYKGDPKGILVVSDMGFTAVNSELSRSKQTNGKPRTPTYRPPELDIQGAKVTREYDVWSLGCIFLEMMTWILGGQRFNSEFKKSRMTPENGVNTSIFFTMVGGQPIVKKEVVQWIDTLRSHKRSTEFIHAVLRIVQDKMIIPRADRRSRVRDLKTEFDRINAKCKEKASYYTDPYKASPKAKSS</sequence>
<feature type="region of interest" description="Disordered" evidence="1">
    <location>
        <begin position="1"/>
        <end position="68"/>
    </location>
</feature>
<dbReference type="InterPro" id="IPR000719">
    <property type="entry name" value="Prot_kinase_dom"/>
</dbReference>
<dbReference type="eggNOG" id="KOG0666">
    <property type="taxonomic scope" value="Eukaryota"/>
</dbReference>
<feature type="compositionally biased region" description="Basic and acidic residues" evidence="1">
    <location>
        <begin position="1"/>
        <end position="15"/>
    </location>
</feature>
<dbReference type="GO" id="GO:0004674">
    <property type="term" value="F:protein serine/threonine kinase activity"/>
    <property type="evidence" value="ECO:0007669"/>
    <property type="project" value="TreeGrafter"/>
</dbReference>
<name>W3XPV5_PESFW</name>
<feature type="region of interest" description="Disordered" evidence="1">
    <location>
        <begin position="443"/>
        <end position="463"/>
    </location>
</feature>
<reference evidence="4" key="1">
    <citation type="journal article" date="2015" name="BMC Genomics">
        <title>Genomic and transcriptomic analysis of the endophytic fungus Pestalotiopsis fici reveals its lifestyle and high potential for synthesis of natural products.</title>
        <authorList>
            <person name="Wang X."/>
            <person name="Zhang X."/>
            <person name="Liu L."/>
            <person name="Xiang M."/>
            <person name="Wang W."/>
            <person name="Sun X."/>
            <person name="Che Y."/>
            <person name="Guo L."/>
            <person name="Liu G."/>
            <person name="Guo L."/>
            <person name="Wang C."/>
            <person name="Yin W.B."/>
            <person name="Stadler M."/>
            <person name="Zhang X."/>
            <person name="Liu X."/>
        </authorList>
    </citation>
    <scope>NUCLEOTIDE SEQUENCE [LARGE SCALE GENOMIC DNA]</scope>
    <source>
        <strain evidence="4">W106-1 / CGMCC3.15140</strain>
    </source>
</reference>
<proteinExistence type="predicted"/>
<dbReference type="PANTHER" id="PTHR24359">
    <property type="entry name" value="SERINE/THREONINE-PROTEIN KINASE SBK1"/>
    <property type="match status" value="1"/>
</dbReference>
<feature type="compositionally biased region" description="Polar residues" evidence="1">
    <location>
        <begin position="443"/>
        <end position="453"/>
    </location>
</feature>
<dbReference type="KEGG" id="pfy:PFICI_01916"/>
<evidence type="ECO:0000256" key="1">
    <source>
        <dbReference type="SAM" id="MobiDB-lite"/>
    </source>
</evidence>
<dbReference type="GeneID" id="19266929"/>
<dbReference type="SUPFAM" id="SSF56112">
    <property type="entry name" value="Protein kinase-like (PK-like)"/>
    <property type="match status" value="1"/>
</dbReference>
<dbReference type="OrthoDB" id="1046782at2759"/>
<dbReference type="AlphaFoldDB" id="W3XPV5"/>
<dbReference type="PANTHER" id="PTHR24359:SF37">
    <property type="entry name" value="PROTEIN KINASE DOMAIN-CONTAINING PROTEIN"/>
    <property type="match status" value="1"/>
</dbReference>
<feature type="compositionally biased region" description="Low complexity" evidence="1">
    <location>
        <begin position="38"/>
        <end position="51"/>
    </location>
</feature>
<evidence type="ECO:0000313" key="3">
    <source>
        <dbReference type="EMBL" id="ETS88088.1"/>
    </source>
</evidence>
<dbReference type="InterPro" id="IPR011009">
    <property type="entry name" value="Kinase-like_dom_sf"/>
</dbReference>
<dbReference type="HOGENOM" id="CLU_017513_4_1_1"/>
<dbReference type="CDD" id="cd00180">
    <property type="entry name" value="PKc"/>
    <property type="match status" value="1"/>
</dbReference>
<dbReference type="PROSITE" id="PS50011">
    <property type="entry name" value="PROTEIN_KINASE_DOM"/>
    <property type="match status" value="1"/>
</dbReference>
<accession>W3XPV5</accession>
<keyword evidence="4" id="KW-1185">Reference proteome</keyword>
<dbReference type="Gene3D" id="3.30.200.20">
    <property type="entry name" value="Phosphorylase Kinase, domain 1"/>
    <property type="match status" value="1"/>
</dbReference>
<dbReference type="Pfam" id="PF00069">
    <property type="entry name" value="Pkinase"/>
    <property type="match status" value="1"/>
</dbReference>
<dbReference type="EMBL" id="KI912109">
    <property type="protein sequence ID" value="ETS88088.1"/>
    <property type="molecule type" value="Genomic_DNA"/>
</dbReference>
<dbReference type="RefSeq" id="XP_007828688.1">
    <property type="nucleotide sequence ID" value="XM_007830497.1"/>
</dbReference>
<dbReference type="GO" id="GO:0005524">
    <property type="term" value="F:ATP binding"/>
    <property type="evidence" value="ECO:0007669"/>
    <property type="project" value="InterPro"/>
</dbReference>